<accession>A0A0W8FRD7</accession>
<proteinExistence type="predicted"/>
<evidence type="ECO:0000313" key="1">
    <source>
        <dbReference type="EMBL" id="KUG23430.1"/>
    </source>
</evidence>
<gene>
    <name evidence="1" type="ORF">ASZ90_006736</name>
</gene>
<organism evidence="1">
    <name type="scientific">hydrocarbon metagenome</name>
    <dbReference type="NCBI Taxonomy" id="938273"/>
    <lineage>
        <taxon>unclassified sequences</taxon>
        <taxon>metagenomes</taxon>
        <taxon>ecological metagenomes</taxon>
    </lineage>
</organism>
<comment type="caution">
    <text evidence="1">The sequence shown here is derived from an EMBL/GenBank/DDBJ whole genome shotgun (WGS) entry which is preliminary data.</text>
</comment>
<reference evidence="1" key="1">
    <citation type="journal article" date="2015" name="Proc. Natl. Acad. Sci. U.S.A.">
        <title>Networks of energetic and metabolic interactions define dynamics in microbial communities.</title>
        <authorList>
            <person name="Embree M."/>
            <person name="Liu J.K."/>
            <person name="Al-Bassam M.M."/>
            <person name="Zengler K."/>
        </authorList>
    </citation>
    <scope>NUCLEOTIDE SEQUENCE</scope>
</reference>
<protein>
    <submittedName>
        <fullName evidence="1">Uncharacterized protein</fullName>
    </submittedName>
</protein>
<dbReference type="EMBL" id="LNQE01000906">
    <property type="protein sequence ID" value="KUG23430.1"/>
    <property type="molecule type" value="Genomic_DNA"/>
</dbReference>
<dbReference type="AlphaFoldDB" id="A0A0W8FRD7"/>
<name>A0A0W8FRD7_9ZZZZ</name>
<sequence>MLNPVLNMLIKSATRGNNFLGTMAAYLTSIMKINLYYKEKI</sequence>